<comment type="similarity">
    <text evidence="15 17">Belongs to the XPG/RAD2 endonuclease family. FEN1 subfamily.</text>
</comment>
<dbReference type="SMART" id="SM00279">
    <property type="entry name" value="HhH2"/>
    <property type="match status" value="1"/>
</dbReference>
<dbReference type="HAMAP" id="MF_00614">
    <property type="entry name" value="Fen"/>
    <property type="match status" value="1"/>
</dbReference>
<dbReference type="PRINTS" id="PR00853">
    <property type="entry name" value="XPGRADSUPER"/>
</dbReference>
<dbReference type="GO" id="GO:0043137">
    <property type="term" value="P:DNA replication, removal of RNA primer"/>
    <property type="evidence" value="ECO:0007669"/>
    <property type="project" value="UniProtKB-UniRule"/>
</dbReference>
<dbReference type="SMART" id="SM00475">
    <property type="entry name" value="53EXOc"/>
    <property type="match status" value="1"/>
</dbReference>
<evidence type="ECO:0000259" key="21">
    <source>
        <dbReference type="SMART" id="SM00485"/>
    </source>
</evidence>
<keyword evidence="6 17" id="KW-0255">Endonuclease</keyword>
<reference evidence="22" key="2">
    <citation type="submission" date="2025-08" db="UniProtKB">
        <authorList>
            <consortium name="Ensembl"/>
        </authorList>
    </citation>
    <scope>IDENTIFICATION</scope>
</reference>
<evidence type="ECO:0000256" key="18">
    <source>
        <dbReference type="SAM" id="MobiDB-lite"/>
    </source>
</evidence>
<dbReference type="GO" id="GO:0005730">
    <property type="term" value="C:nucleolus"/>
    <property type="evidence" value="ECO:0007669"/>
    <property type="project" value="UniProtKB-SubCell"/>
</dbReference>
<dbReference type="GO" id="GO:0005654">
    <property type="term" value="C:nucleoplasm"/>
    <property type="evidence" value="ECO:0007669"/>
    <property type="project" value="UniProtKB-SubCell"/>
</dbReference>
<keyword evidence="5 17" id="KW-0479">Metal-binding</keyword>
<dbReference type="Pfam" id="PF00867">
    <property type="entry name" value="XPG_I"/>
    <property type="match status" value="1"/>
</dbReference>
<keyword evidence="13 17" id="KW-0539">Nucleus</keyword>
<evidence type="ECO:0000256" key="12">
    <source>
        <dbReference type="ARBA" id="ARBA00023204"/>
    </source>
</evidence>
<dbReference type="Bgee" id="ENSACLG00000019405">
    <property type="expression patterns" value="Expressed in ovary and 6 other cell types or tissues"/>
</dbReference>
<keyword evidence="3 17" id="KW-0235">DNA replication</keyword>
<reference evidence="22" key="1">
    <citation type="submission" date="2018-05" db="EMBL/GenBank/DDBJ databases">
        <authorList>
            <person name="Datahose"/>
        </authorList>
    </citation>
    <scope>NUCLEOTIDE SEQUENCE</scope>
</reference>
<evidence type="ECO:0000256" key="14">
    <source>
        <dbReference type="ARBA" id="ARBA00029382"/>
    </source>
</evidence>
<evidence type="ECO:0000256" key="8">
    <source>
        <dbReference type="ARBA" id="ARBA00022801"/>
    </source>
</evidence>
<dbReference type="InterPro" id="IPR006084">
    <property type="entry name" value="XPG/Rad2"/>
</dbReference>
<evidence type="ECO:0000313" key="23">
    <source>
        <dbReference type="Proteomes" id="UP000265100"/>
    </source>
</evidence>
<dbReference type="SUPFAM" id="SSF47807">
    <property type="entry name" value="5' to 3' exonuclease, C-terminal subdomain"/>
    <property type="match status" value="1"/>
</dbReference>
<evidence type="ECO:0000256" key="5">
    <source>
        <dbReference type="ARBA" id="ARBA00022723"/>
    </source>
</evidence>
<dbReference type="GO" id="GO:0000287">
    <property type="term" value="F:magnesium ion binding"/>
    <property type="evidence" value="ECO:0007669"/>
    <property type="project" value="UniProtKB-UniRule"/>
</dbReference>
<dbReference type="InterPro" id="IPR036279">
    <property type="entry name" value="5-3_exonuclease_C_sf"/>
</dbReference>
<evidence type="ECO:0000256" key="7">
    <source>
        <dbReference type="ARBA" id="ARBA00022763"/>
    </source>
</evidence>
<evidence type="ECO:0000256" key="16">
    <source>
        <dbReference type="ARBA" id="ARBA00046466"/>
    </source>
</evidence>
<dbReference type="InterPro" id="IPR019974">
    <property type="entry name" value="XPG_CS"/>
</dbReference>
<evidence type="ECO:0000259" key="19">
    <source>
        <dbReference type="SMART" id="SM00475"/>
    </source>
</evidence>
<evidence type="ECO:0000256" key="9">
    <source>
        <dbReference type="ARBA" id="ARBA00022839"/>
    </source>
</evidence>
<dbReference type="GeneTree" id="ENSGT00940000155807"/>
<evidence type="ECO:0000313" key="22">
    <source>
        <dbReference type="Ensembl" id="ENSACLP00000028619.2"/>
    </source>
</evidence>
<dbReference type="Gene3D" id="1.10.150.20">
    <property type="entry name" value="5' to 3' exonuclease, C-terminal subdomain"/>
    <property type="match status" value="1"/>
</dbReference>
<keyword evidence="4 17" id="KW-0540">Nuclease</keyword>
<dbReference type="SMART" id="SM00485">
    <property type="entry name" value="XPGN"/>
    <property type="match status" value="1"/>
</dbReference>
<dbReference type="FunFam" id="1.10.150.20:FF:000009">
    <property type="entry name" value="Flap endonuclease 1"/>
    <property type="match status" value="1"/>
</dbReference>
<dbReference type="GO" id="GO:0003677">
    <property type="term" value="F:DNA binding"/>
    <property type="evidence" value="ECO:0007669"/>
    <property type="project" value="UniProtKB-UniRule"/>
</dbReference>
<evidence type="ECO:0000256" key="13">
    <source>
        <dbReference type="ARBA" id="ARBA00023242"/>
    </source>
</evidence>
<evidence type="ECO:0000256" key="6">
    <source>
        <dbReference type="ARBA" id="ARBA00022759"/>
    </source>
</evidence>
<dbReference type="InterPro" id="IPR006085">
    <property type="entry name" value="XPG_DNA_repair_N"/>
</dbReference>
<dbReference type="GO" id="GO:0017108">
    <property type="term" value="F:5'-flap endonuclease activity"/>
    <property type="evidence" value="ECO:0007669"/>
    <property type="project" value="UniProtKB-UniRule"/>
</dbReference>
<dbReference type="GO" id="GO:0008409">
    <property type="term" value="F:5'-3' exonuclease activity"/>
    <property type="evidence" value="ECO:0007669"/>
    <property type="project" value="UniProtKB-UniRule"/>
</dbReference>
<dbReference type="PROSITE" id="PS00841">
    <property type="entry name" value="XPG_1"/>
    <property type="match status" value="1"/>
</dbReference>
<dbReference type="AlphaFoldDB" id="A0A3P8QI17"/>
<keyword evidence="10 17" id="KW-0460">Magnesium</keyword>
<evidence type="ECO:0000256" key="15">
    <source>
        <dbReference type="ARBA" id="ARBA00034726"/>
    </source>
</evidence>
<dbReference type="Ensembl" id="ENSACLT00000029294.2">
    <property type="protein sequence ID" value="ENSACLP00000028619.2"/>
    <property type="gene ID" value="ENSACLG00000019405.2"/>
</dbReference>
<dbReference type="InterPro" id="IPR008918">
    <property type="entry name" value="HhH2"/>
</dbReference>
<keyword evidence="8 17" id="KW-0378">Hydrolase</keyword>
<comment type="subcellular location">
    <subcellularLocation>
        <location evidence="1 17">Mitochondrion</location>
    </subcellularLocation>
    <subcellularLocation>
        <location evidence="17">Nucleus</location>
        <location evidence="17">Nucleolus</location>
    </subcellularLocation>
    <subcellularLocation>
        <location evidence="17">Nucleus</location>
        <location evidence="17">Nucleoplasm</location>
    </subcellularLocation>
    <text evidence="17">Resides mostly in the nucleoli and relocalizes to the nucleoplasm upon DNA damage.</text>
</comment>
<dbReference type="PROSITE" id="PS00842">
    <property type="entry name" value="XPG_2"/>
    <property type="match status" value="1"/>
</dbReference>
<evidence type="ECO:0000256" key="1">
    <source>
        <dbReference type="ARBA" id="ARBA00004173"/>
    </source>
</evidence>
<dbReference type="InterPro" id="IPR029060">
    <property type="entry name" value="PIN-like_dom_sf"/>
</dbReference>
<dbReference type="InterPro" id="IPR023426">
    <property type="entry name" value="Flap_endonuc"/>
</dbReference>
<dbReference type="GO" id="GO:0006284">
    <property type="term" value="P:base-excision repair"/>
    <property type="evidence" value="ECO:0007669"/>
    <property type="project" value="UniProtKB-UniRule"/>
</dbReference>
<dbReference type="Proteomes" id="UP000265100">
    <property type="component" value="Chromosome 9"/>
</dbReference>
<proteinExistence type="inferred from homology"/>
<dbReference type="Gene3D" id="3.40.50.1010">
    <property type="entry name" value="5'-nuclease"/>
    <property type="match status" value="1"/>
</dbReference>
<dbReference type="GO" id="GO:0030145">
    <property type="term" value="F:manganese ion binding"/>
    <property type="evidence" value="ECO:0007669"/>
    <property type="project" value="TreeGrafter"/>
</dbReference>
<keyword evidence="12 17" id="KW-0234">DNA repair</keyword>
<comment type="cofactor">
    <cofactor evidence="17">
        <name>Mg(2+)</name>
        <dbReference type="ChEBI" id="CHEBI:18420"/>
    </cofactor>
    <text evidence="17">Binds 2 magnesium ions per subunit. They probably participate in the reaction catalyzed by the enzyme. May bind an additional third magnesium ion after substrate binding.</text>
</comment>
<dbReference type="GO" id="GO:0005739">
    <property type="term" value="C:mitochondrion"/>
    <property type="evidence" value="ECO:0007669"/>
    <property type="project" value="UniProtKB-SubCell"/>
</dbReference>
<dbReference type="PANTHER" id="PTHR11081:SF51">
    <property type="entry name" value="FLAP ENDONUCLEASE 1"/>
    <property type="match status" value="1"/>
</dbReference>
<dbReference type="GO" id="GO:0004523">
    <property type="term" value="F:RNA-DNA hybrid ribonuclease activity"/>
    <property type="evidence" value="ECO:0007669"/>
    <property type="project" value="TreeGrafter"/>
</dbReference>
<keyword evidence="7 17" id="KW-0227">DNA damage</keyword>
<keyword evidence="9 17" id="KW-0269">Exonuclease</keyword>
<feature type="domain" description="XPG N-terminal" evidence="21">
    <location>
        <begin position="1"/>
        <end position="107"/>
    </location>
</feature>
<sequence length="422" mass="47379">MGIHGLAKLIADQAPGAIKEQDIKNFFGRKIAIDASMCIYQFLIAVRQDGNVLQNEDGETTSHLMGMFYRTIRMLEHGIKPVYVFDGKPPQLKSAELEKRGERRAEAEKMLAQAQEIGEQENIDKFTKRLVKVTKQHNDECKKLLTLMGVPYIEAPCEAEASCAALVKGGKVFATATEDMDGLTFGTNILLRHLTASEAKLGEFWLERGKTCSSESAQKDVNTARTRRIAKLRQRVRVQAVGKLPIQEFHFNRILQDIGLTNEQFIDLCILLGCDYCGTIKGIGPKRAIDLIKQHGSIEEILENIDSNKHPAPEDWLYKEARGLFLKPEVVDCSTVELKWNEPDEEGLIQFMCEEKQFSEDRIRNGCKKIVKSRQGSTQGRLDSFFTVTGSLSSKRKEPEIKGSAKKKQKTGATPGKFKKAK</sequence>
<organism evidence="22 23">
    <name type="scientific">Astatotilapia calliptera</name>
    <name type="common">Eastern happy</name>
    <name type="synonym">Chromis callipterus</name>
    <dbReference type="NCBI Taxonomy" id="8154"/>
    <lineage>
        <taxon>Eukaryota</taxon>
        <taxon>Metazoa</taxon>
        <taxon>Chordata</taxon>
        <taxon>Craniata</taxon>
        <taxon>Vertebrata</taxon>
        <taxon>Euteleostomi</taxon>
        <taxon>Actinopterygii</taxon>
        <taxon>Neopterygii</taxon>
        <taxon>Teleostei</taxon>
        <taxon>Neoteleostei</taxon>
        <taxon>Acanthomorphata</taxon>
        <taxon>Ovalentaria</taxon>
        <taxon>Cichlomorphae</taxon>
        <taxon>Cichliformes</taxon>
        <taxon>Cichlidae</taxon>
        <taxon>African cichlids</taxon>
        <taxon>Pseudocrenilabrinae</taxon>
        <taxon>Haplochromini</taxon>
        <taxon>Astatotilapia</taxon>
    </lineage>
</organism>
<keyword evidence="23" id="KW-1185">Reference proteome</keyword>
<dbReference type="SMART" id="SM00484">
    <property type="entry name" value="XPGI"/>
    <property type="match status" value="1"/>
</dbReference>
<keyword evidence="11 17" id="KW-0496">Mitochondrion</keyword>
<evidence type="ECO:0000256" key="2">
    <source>
        <dbReference type="ARBA" id="ARBA00022553"/>
    </source>
</evidence>
<evidence type="ECO:0000256" key="4">
    <source>
        <dbReference type="ARBA" id="ARBA00022722"/>
    </source>
</evidence>
<feature type="region of interest" description="Disordered" evidence="18">
    <location>
        <begin position="392"/>
        <end position="422"/>
    </location>
</feature>
<keyword evidence="2 17" id="KW-0597">Phosphoprotein</keyword>
<evidence type="ECO:0000256" key="10">
    <source>
        <dbReference type="ARBA" id="ARBA00022842"/>
    </source>
</evidence>
<dbReference type="InterPro" id="IPR006086">
    <property type="entry name" value="XPG-I_dom"/>
</dbReference>
<feature type="domain" description="XPG-I" evidence="20">
    <location>
        <begin position="146"/>
        <end position="217"/>
    </location>
</feature>
<dbReference type="EC" id="3.1.-.-" evidence="17"/>
<protein>
    <recommendedName>
        <fullName evidence="17">Flap endonuclease 1</fullName>
        <shortName evidence="17">FEN-1</shortName>
        <ecNumber evidence="17">3.1.-.-</ecNumber>
    </recommendedName>
    <alternativeName>
        <fullName evidence="17">Flap structure-specific endonuclease 1</fullName>
    </alternativeName>
</protein>
<evidence type="ECO:0000256" key="3">
    <source>
        <dbReference type="ARBA" id="ARBA00022705"/>
    </source>
</evidence>
<comment type="function">
    <text evidence="14 17">Structure-specific nuclease with 5'-flap endonuclease and 5'-3' exonuclease activities involved in DNA replication and repair. During DNA replication, cleaves the 5'-overhanging flap structure that is generated by displacement synthesis when DNA polymerase encounters the 5'-end of a downstream Okazaki fragment. It enters the flap from the 5'-end and then tracks to cleave the flap base, leaving a nick for ligation. Also involved in the long patch base excision repair (LP-BER) pathway, by cleaving within the apurinic/apyrimidinic (AP) site-terminated flap. Acts as a genome stabilization factor that prevents flaps from equilibrating into structures that lead to duplications and deletions. Also possesses 5'-3' exonuclease activity on nicked or gapped double-stranded DNA, and exhibits RNase H activity. Also involved in replication and repair of rDNA and in repairing mitochondrial DNA.</text>
</comment>
<accession>A0A3P8QI17</accession>
<dbReference type="Pfam" id="PF00752">
    <property type="entry name" value="XPG_N"/>
    <property type="match status" value="1"/>
</dbReference>
<evidence type="ECO:0000256" key="17">
    <source>
        <dbReference type="HAMAP-Rule" id="MF_03140"/>
    </source>
</evidence>
<feature type="domain" description="5'-3' exonuclease" evidence="19">
    <location>
        <begin position="29"/>
        <end position="341"/>
    </location>
</feature>
<comment type="subunit">
    <text evidence="16">Interacts with PCNA. Three molecules of FEN1 bind to one PCNA trimer with each molecule binding to one PCNA monomer. PCNA stimulates the nuclease activity without altering cleavage specificity. The C-terminal domain binds EP300; can bind simultaneously to both PCNA and EP300. Interacts with DDX11; this interaction is direct and increases flap endonuclease activity of FEN1. Interacts with WDR4; regulating its endonuclease activity. Interacts with POLB.</text>
</comment>
<reference evidence="22" key="3">
    <citation type="submission" date="2025-09" db="UniProtKB">
        <authorList>
            <consortium name="Ensembl"/>
        </authorList>
    </citation>
    <scope>IDENTIFICATION</scope>
</reference>
<dbReference type="FunFam" id="3.40.50.1010:FF:000003">
    <property type="entry name" value="Flap endonuclease 1"/>
    <property type="match status" value="1"/>
</dbReference>
<dbReference type="PANTHER" id="PTHR11081">
    <property type="entry name" value="FLAP ENDONUCLEASE FAMILY MEMBER"/>
    <property type="match status" value="1"/>
</dbReference>
<dbReference type="InterPro" id="IPR002421">
    <property type="entry name" value="5-3_exonuclease"/>
</dbReference>
<dbReference type="CDD" id="cd09907">
    <property type="entry name" value="H3TH_FEN1-Euk"/>
    <property type="match status" value="1"/>
</dbReference>
<evidence type="ECO:0000256" key="11">
    <source>
        <dbReference type="ARBA" id="ARBA00023128"/>
    </source>
</evidence>
<name>A0A3P8QI17_ASTCA</name>
<evidence type="ECO:0000259" key="20">
    <source>
        <dbReference type="SMART" id="SM00484"/>
    </source>
</evidence>
<gene>
    <name evidence="22" type="primary">FEN1</name>
</gene>
<dbReference type="SUPFAM" id="SSF88723">
    <property type="entry name" value="PIN domain-like"/>
    <property type="match status" value="1"/>
</dbReference>
<dbReference type="CDD" id="cd09867">
    <property type="entry name" value="PIN_FEN1"/>
    <property type="match status" value="1"/>
</dbReference>